<organism evidence="2 3">
    <name type="scientific">Dentipellis fragilis</name>
    <dbReference type="NCBI Taxonomy" id="205917"/>
    <lineage>
        <taxon>Eukaryota</taxon>
        <taxon>Fungi</taxon>
        <taxon>Dikarya</taxon>
        <taxon>Basidiomycota</taxon>
        <taxon>Agaricomycotina</taxon>
        <taxon>Agaricomycetes</taxon>
        <taxon>Russulales</taxon>
        <taxon>Hericiaceae</taxon>
        <taxon>Dentipellis</taxon>
    </lineage>
</organism>
<reference evidence="2 3" key="1">
    <citation type="submission" date="2019-02" db="EMBL/GenBank/DDBJ databases">
        <title>Genome sequencing of the rare red list fungi Dentipellis fragilis.</title>
        <authorList>
            <person name="Buettner E."/>
            <person name="Kellner H."/>
        </authorList>
    </citation>
    <scope>NUCLEOTIDE SEQUENCE [LARGE SCALE GENOMIC DNA]</scope>
    <source>
        <strain evidence="2 3">DSM 105465</strain>
    </source>
</reference>
<name>A0A4Y9Z7B1_9AGAM</name>
<keyword evidence="3" id="KW-1185">Reference proteome</keyword>
<protein>
    <submittedName>
        <fullName evidence="2">Uncharacterized protein</fullName>
    </submittedName>
</protein>
<proteinExistence type="predicted"/>
<comment type="caution">
    <text evidence="2">The sequence shown here is derived from an EMBL/GenBank/DDBJ whole genome shotgun (WGS) entry which is preliminary data.</text>
</comment>
<evidence type="ECO:0000313" key="3">
    <source>
        <dbReference type="Proteomes" id="UP000298327"/>
    </source>
</evidence>
<dbReference type="EMBL" id="SEOQ01000141">
    <property type="protein sequence ID" value="TFY69269.1"/>
    <property type="molecule type" value="Genomic_DNA"/>
</dbReference>
<evidence type="ECO:0000256" key="1">
    <source>
        <dbReference type="SAM" id="MobiDB-lite"/>
    </source>
</evidence>
<evidence type="ECO:0000313" key="2">
    <source>
        <dbReference type="EMBL" id="TFY69269.1"/>
    </source>
</evidence>
<feature type="region of interest" description="Disordered" evidence="1">
    <location>
        <begin position="61"/>
        <end position="86"/>
    </location>
</feature>
<dbReference type="AlphaFoldDB" id="A0A4Y9Z7B1"/>
<sequence>MAPALLLTFSRSSTAGLHEPKLKVHVAVQTLNVATLSAPLSAGSPRMYLYIDVPKLTRKALQANGRQNGPTDSESHGAVDPVSNDA</sequence>
<accession>A0A4Y9Z7B1</accession>
<gene>
    <name evidence="2" type="ORF">EVG20_g3212</name>
</gene>
<dbReference type="Proteomes" id="UP000298327">
    <property type="component" value="Unassembled WGS sequence"/>
</dbReference>